<sequence length="128" mass="14230">MRCRMGMSIINYCRNNSGRIVRCQCCTPNDDESQSDDGSEMSHTHKHPSSNHPHDCLDAEEFSEKRRRSTETVETHQIDEDQHGASPDPVTIQRQPLAARAMVIQLPPKAMPPLTDRTGGADPPGVLP</sequence>
<dbReference type="EMBL" id="QPFP01000003">
    <property type="protein sequence ID" value="TEB38040.1"/>
    <property type="molecule type" value="Genomic_DNA"/>
</dbReference>
<evidence type="ECO:0000256" key="1">
    <source>
        <dbReference type="SAM" id="MobiDB-lite"/>
    </source>
</evidence>
<dbReference type="Proteomes" id="UP000298030">
    <property type="component" value="Unassembled WGS sequence"/>
</dbReference>
<feature type="compositionally biased region" description="Basic and acidic residues" evidence="1">
    <location>
        <begin position="69"/>
        <end position="83"/>
    </location>
</feature>
<dbReference type="OrthoDB" id="10497574at2759"/>
<comment type="caution">
    <text evidence="2">The sequence shown here is derived from an EMBL/GenBank/DDBJ whole genome shotgun (WGS) entry which is preliminary data.</text>
</comment>
<protein>
    <submittedName>
        <fullName evidence="2">Uncharacterized protein</fullName>
    </submittedName>
</protein>
<keyword evidence="3" id="KW-1185">Reference proteome</keyword>
<feature type="compositionally biased region" description="Acidic residues" evidence="1">
    <location>
        <begin position="29"/>
        <end position="39"/>
    </location>
</feature>
<proteinExistence type="predicted"/>
<name>A0A4Y7TV16_COPMI</name>
<accession>A0A4Y7TV16</accession>
<organism evidence="2 3">
    <name type="scientific">Coprinellus micaceus</name>
    <name type="common">Glistening ink-cap mushroom</name>
    <name type="synonym">Coprinus micaceus</name>
    <dbReference type="NCBI Taxonomy" id="71717"/>
    <lineage>
        <taxon>Eukaryota</taxon>
        <taxon>Fungi</taxon>
        <taxon>Dikarya</taxon>
        <taxon>Basidiomycota</taxon>
        <taxon>Agaricomycotina</taxon>
        <taxon>Agaricomycetes</taxon>
        <taxon>Agaricomycetidae</taxon>
        <taxon>Agaricales</taxon>
        <taxon>Agaricineae</taxon>
        <taxon>Psathyrellaceae</taxon>
        <taxon>Coprinellus</taxon>
    </lineage>
</organism>
<gene>
    <name evidence="2" type="ORF">FA13DRAFT_718735</name>
</gene>
<dbReference type="AlphaFoldDB" id="A0A4Y7TV16"/>
<evidence type="ECO:0000313" key="3">
    <source>
        <dbReference type="Proteomes" id="UP000298030"/>
    </source>
</evidence>
<feature type="region of interest" description="Disordered" evidence="1">
    <location>
        <begin position="27"/>
        <end position="128"/>
    </location>
</feature>
<reference evidence="2 3" key="1">
    <citation type="journal article" date="2019" name="Nat. Ecol. Evol.">
        <title>Megaphylogeny resolves global patterns of mushroom evolution.</title>
        <authorList>
            <person name="Varga T."/>
            <person name="Krizsan K."/>
            <person name="Foldi C."/>
            <person name="Dima B."/>
            <person name="Sanchez-Garcia M."/>
            <person name="Sanchez-Ramirez S."/>
            <person name="Szollosi G.J."/>
            <person name="Szarkandi J.G."/>
            <person name="Papp V."/>
            <person name="Albert L."/>
            <person name="Andreopoulos W."/>
            <person name="Angelini C."/>
            <person name="Antonin V."/>
            <person name="Barry K.W."/>
            <person name="Bougher N.L."/>
            <person name="Buchanan P."/>
            <person name="Buyck B."/>
            <person name="Bense V."/>
            <person name="Catcheside P."/>
            <person name="Chovatia M."/>
            <person name="Cooper J."/>
            <person name="Damon W."/>
            <person name="Desjardin D."/>
            <person name="Finy P."/>
            <person name="Geml J."/>
            <person name="Haridas S."/>
            <person name="Hughes K."/>
            <person name="Justo A."/>
            <person name="Karasinski D."/>
            <person name="Kautmanova I."/>
            <person name="Kiss B."/>
            <person name="Kocsube S."/>
            <person name="Kotiranta H."/>
            <person name="LaButti K.M."/>
            <person name="Lechner B.E."/>
            <person name="Liimatainen K."/>
            <person name="Lipzen A."/>
            <person name="Lukacs Z."/>
            <person name="Mihaltcheva S."/>
            <person name="Morgado L.N."/>
            <person name="Niskanen T."/>
            <person name="Noordeloos M.E."/>
            <person name="Ohm R.A."/>
            <person name="Ortiz-Santana B."/>
            <person name="Ovrebo C."/>
            <person name="Racz N."/>
            <person name="Riley R."/>
            <person name="Savchenko A."/>
            <person name="Shiryaev A."/>
            <person name="Soop K."/>
            <person name="Spirin V."/>
            <person name="Szebenyi C."/>
            <person name="Tomsovsky M."/>
            <person name="Tulloss R.E."/>
            <person name="Uehling J."/>
            <person name="Grigoriev I.V."/>
            <person name="Vagvolgyi C."/>
            <person name="Papp T."/>
            <person name="Martin F.M."/>
            <person name="Miettinen O."/>
            <person name="Hibbett D.S."/>
            <person name="Nagy L.G."/>
        </authorList>
    </citation>
    <scope>NUCLEOTIDE SEQUENCE [LARGE SCALE GENOMIC DNA]</scope>
    <source>
        <strain evidence="2 3">FP101781</strain>
    </source>
</reference>
<evidence type="ECO:0000313" key="2">
    <source>
        <dbReference type="EMBL" id="TEB38040.1"/>
    </source>
</evidence>